<dbReference type="InterPro" id="IPR027417">
    <property type="entry name" value="P-loop_NTPase"/>
</dbReference>
<evidence type="ECO:0000256" key="3">
    <source>
        <dbReference type="ARBA" id="ARBA00022821"/>
    </source>
</evidence>
<dbReference type="Pfam" id="PF18052">
    <property type="entry name" value="Rx_N"/>
    <property type="match status" value="1"/>
</dbReference>
<sequence>MADVLVGFLLDNLTRLLSHEANLLLGVEDEVRTLKDELKLTHSYLKSFEGKYNHHHQALTEEYISQIWDLVHEAEDVIDEYVAFDFRKQGYSFWESVKSKYYQLTVRRRVAEKITNINTRFNTLYGNRDKFRIQEPNPSEVSACAEASDSRKRLPIEETDVVGFDLEAKMIIEQLTKGKAERDVIPIVGMGGIGKTTLAAKVYNDPIVLSWFDHKAWVVVSKDYSVRELLEAVIKSTMLLTDEMKKMTDKELGLELRGYLRGARRYLIVLDDVWETELWEKIQHCFPNNLRGSRIILTTRKKEVALSANPSNDPHYLKFLTDEDSWKLLCLKVFGKQECPDLKLEDPGKQIAKECGGLPLAIVVIAGVLLKKEKTTRWWFRVSSRVSKFINEHTERCSEIFSWSYKDLPHHLRPCFLYLGLFPEDHEISTKQLTLLWLAEGFIPEKEQMSPEDVAYDCLEELADRNLVQVATQKFDGSIKSCRIHDLLREFCISEALKRKFLAVYRHDHSLLPGNSRRLGIHSNPLQCIGTNCASSNLRSLICFEHNDDKRLSSKHWKLLCKGHMLLRVLDLWDVYVDDIPNEIYKFICLRYLRLKSDSAVTLPLSVCNLWNLETLDVTAPLIERPTINIWKMRQLRHFYFNGEAVLAEPPKKMIKEQDYLNNLQTLSSISPDSCTWNALSLVPNLVKLGIYGDIEKSKSLAFNNLSKLQHLQKLKLMRDRRYQPAIDIPSSIDFPSSLIRLTLSQTQLIVDPMELLGKRLPKLQVLKLKDGAYSGDMLNCTQGGFPRLEVLKLVNLGVTNWKISPGSMPSLIRVVINRCSGLKGLPSSMQQMPTLQELQLWYPNVLVAECARKIETCKGKDQFKLLINHAENGDDMH</sequence>
<feature type="domain" description="Disease resistance N-terminal" evidence="5">
    <location>
        <begin position="6"/>
        <end position="89"/>
    </location>
</feature>
<dbReference type="InterPro" id="IPR036388">
    <property type="entry name" value="WH-like_DNA-bd_sf"/>
</dbReference>
<dbReference type="SUPFAM" id="SSF52058">
    <property type="entry name" value="L domain-like"/>
    <property type="match status" value="1"/>
</dbReference>
<feature type="domain" description="Disease resistance R13L4/SHOC-2-like LRR" evidence="7">
    <location>
        <begin position="538"/>
        <end position="745"/>
    </location>
</feature>
<keyword evidence="2" id="KW-0547">Nucleotide-binding</keyword>
<gene>
    <name evidence="8" type="ORF">JCGZ_16249</name>
</gene>
<protein>
    <recommendedName>
        <fullName evidence="10">NB-ARC domain-containing protein</fullName>
    </recommendedName>
</protein>
<evidence type="ECO:0008006" key="10">
    <source>
        <dbReference type="Google" id="ProtNLM"/>
    </source>
</evidence>
<dbReference type="EMBL" id="KK914661">
    <property type="protein sequence ID" value="KDP30596.1"/>
    <property type="molecule type" value="Genomic_DNA"/>
</dbReference>
<name>A0A067K300_JATCU</name>
<dbReference type="FunFam" id="3.40.50.300:FF:001091">
    <property type="entry name" value="Probable disease resistance protein At1g61300"/>
    <property type="match status" value="1"/>
</dbReference>
<dbReference type="InterPro" id="IPR002182">
    <property type="entry name" value="NB-ARC"/>
</dbReference>
<accession>A0A067K300</accession>
<evidence type="ECO:0000256" key="2">
    <source>
        <dbReference type="ARBA" id="ARBA00022741"/>
    </source>
</evidence>
<dbReference type="InterPro" id="IPR032675">
    <property type="entry name" value="LRR_dom_sf"/>
</dbReference>
<evidence type="ECO:0000259" key="7">
    <source>
        <dbReference type="Pfam" id="PF23598"/>
    </source>
</evidence>
<dbReference type="Pfam" id="PF00931">
    <property type="entry name" value="NB-ARC"/>
    <property type="match status" value="1"/>
</dbReference>
<dbReference type="InterPro" id="IPR042197">
    <property type="entry name" value="Apaf_helical"/>
</dbReference>
<dbReference type="InterPro" id="IPR038005">
    <property type="entry name" value="RX-like_CC"/>
</dbReference>
<dbReference type="Gene3D" id="3.80.10.10">
    <property type="entry name" value="Ribonuclease Inhibitor"/>
    <property type="match status" value="1"/>
</dbReference>
<feature type="domain" description="Disease resistance protein winged helix" evidence="6">
    <location>
        <begin position="421"/>
        <end position="491"/>
    </location>
</feature>
<keyword evidence="3" id="KW-0611">Plant defense</keyword>
<keyword evidence="9" id="KW-1185">Reference proteome</keyword>
<dbReference type="Proteomes" id="UP000027138">
    <property type="component" value="Unassembled WGS sequence"/>
</dbReference>
<dbReference type="FunFam" id="1.10.10.10:FF:000322">
    <property type="entry name" value="Probable disease resistance protein At1g63360"/>
    <property type="match status" value="1"/>
</dbReference>
<evidence type="ECO:0000313" key="8">
    <source>
        <dbReference type="EMBL" id="KDP30596.1"/>
    </source>
</evidence>
<dbReference type="CDD" id="cd14798">
    <property type="entry name" value="RX-CC_like"/>
    <property type="match status" value="1"/>
</dbReference>
<dbReference type="InterPro" id="IPR058922">
    <property type="entry name" value="WHD_DRP"/>
</dbReference>
<dbReference type="OrthoDB" id="646178at2759"/>
<evidence type="ECO:0000256" key="1">
    <source>
        <dbReference type="ARBA" id="ARBA00022737"/>
    </source>
</evidence>
<dbReference type="PANTHER" id="PTHR23155:SF1193">
    <property type="entry name" value="DISEASE RESISTANCE PROTEIN RPP13-RELATED"/>
    <property type="match status" value="1"/>
</dbReference>
<dbReference type="SUPFAM" id="SSF52540">
    <property type="entry name" value="P-loop containing nucleoside triphosphate hydrolases"/>
    <property type="match status" value="1"/>
</dbReference>
<evidence type="ECO:0000259" key="4">
    <source>
        <dbReference type="Pfam" id="PF00931"/>
    </source>
</evidence>
<dbReference type="Gene3D" id="1.10.10.10">
    <property type="entry name" value="Winged helix-like DNA-binding domain superfamily/Winged helix DNA-binding domain"/>
    <property type="match status" value="1"/>
</dbReference>
<proteinExistence type="predicted"/>
<dbReference type="Gene3D" id="3.40.50.300">
    <property type="entry name" value="P-loop containing nucleotide triphosphate hydrolases"/>
    <property type="match status" value="1"/>
</dbReference>
<dbReference type="AlphaFoldDB" id="A0A067K300"/>
<evidence type="ECO:0000313" key="9">
    <source>
        <dbReference type="Proteomes" id="UP000027138"/>
    </source>
</evidence>
<dbReference type="PRINTS" id="PR00364">
    <property type="entry name" value="DISEASERSIST"/>
</dbReference>
<dbReference type="Gene3D" id="1.20.5.4130">
    <property type="match status" value="1"/>
</dbReference>
<evidence type="ECO:0000259" key="6">
    <source>
        <dbReference type="Pfam" id="PF23559"/>
    </source>
</evidence>
<dbReference type="InterPro" id="IPR055414">
    <property type="entry name" value="LRR_R13L4/SHOC2-like"/>
</dbReference>
<dbReference type="Pfam" id="PF23598">
    <property type="entry name" value="LRR_14"/>
    <property type="match status" value="1"/>
</dbReference>
<organism evidence="8 9">
    <name type="scientific">Jatropha curcas</name>
    <name type="common">Barbados nut</name>
    <dbReference type="NCBI Taxonomy" id="180498"/>
    <lineage>
        <taxon>Eukaryota</taxon>
        <taxon>Viridiplantae</taxon>
        <taxon>Streptophyta</taxon>
        <taxon>Embryophyta</taxon>
        <taxon>Tracheophyta</taxon>
        <taxon>Spermatophyta</taxon>
        <taxon>Magnoliopsida</taxon>
        <taxon>eudicotyledons</taxon>
        <taxon>Gunneridae</taxon>
        <taxon>Pentapetalae</taxon>
        <taxon>rosids</taxon>
        <taxon>fabids</taxon>
        <taxon>Malpighiales</taxon>
        <taxon>Euphorbiaceae</taxon>
        <taxon>Crotonoideae</taxon>
        <taxon>Jatropheae</taxon>
        <taxon>Jatropha</taxon>
    </lineage>
</organism>
<dbReference type="InterPro" id="IPR044974">
    <property type="entry name" value="Disease_R_plants"/>
</dbReference>
<dbReference type="GO" id="GO:0043531">
    <property type="term" value="F:ADP binding"/>
    <property type="evidence" value="ECO:0007669"/>
    <property type="project" value="InterPro"/>
</dbReference>
<dbReference type="KEGG" id="jcu:105641039"/>
<evidence type="ECO:0000259" key="5">
    <source>
        <dbReference type="Pfam" id="PF18052"/>
    </source>
</evidence>
<dbReference type="Gene3D" id="1.10.8.430">
    <property type="entry name" value="Helical domain of apoptotic protease-activating factors"/>
    <property type="match status" value="1"/>
</dbReference>
<reference evidence="8 9" key="1">
    <citation type="journal article" date="2014" name="PLoS ONE">
        <title>Global Analysis of Gene Expression Profiles in Physic Nut (Jatropha curcas L.) Seedlings Exposed to Salt Stress.</title>
        <authorList>
            <person name="Zhang L."/>
            <person name="Zhang C."/>
            <person name="Wu P."/>
            <person name="Chen Y."/>
            <person name="Li M."/>
            <person name="Jiang H."/>
            <person name="Wu G."/>
        </authorList>
    </citation>
    <scope>NUCLEOTIDE SEQUENCE [LARGE SCALE GENOMIC DNA]</scope>
    <source>
        <strain evidence="9">cv. GZQX0401</strain>
        <tissue evidence="8">Young leaves</tissue>
    </source>
</reference>
<dbReference type="InterPro" id="IPR041118">
    <property type="entry name" value="Rx_N"/>
</dbReference>
<dbReference type="PANTHER" id="PTHR23155">
    <property type="entry name" value="DISEASE RESISTANCE PROTEIN RP"/>
    <property type="match status" value="1"/>
</dbReference>
<dbReference type="Pfam" id="PF23559">
    <property type="entry name" value="WHD_DRP"/>
    <property type="match status" value="1"/>
</dbReference>
<dbReference type="GO" id="GO:0098542">
    <property type="term" value="P:defense response to other organism"/>
    <property type="evidence" value="ECO:0007669"/>
    <property type="project" value="TreeGrafter"/>
</dbReference>
<feature type="domain" description="NB-ARC" evidence="4">
    <location>
        <begin position="170"/>
        <end position="337"/>
    </location>
</feature>
<keyword evidence="1" id="KW-0677">Repeat</keyword>